<feature type="compositionally biased region" description="Basic and acidic residues" evidence="1">
    <location>
        <begin position="1606"/>
        <end position="1635"/>
    </location>
</feature>
<feature type="compositionally biased region" description="Basic and acidic residues" evidence="1">
    <location>
        <begin position="207"/>
        <end position="216"/>
    </location>
</feature>
<feature type="compositionally biased region" description="Basic and acidic residues" evidence="1">
    <location>
        <begin position="1947"/>
        <end position="1958"/>
    </location>
</feature>
<proteinExistence type="predicted"/>
<evidence type="ECO:0000259" key="2">
    <source>
        <dbReference type="PROSITE" id="PS50915"/>
    </source>
</evidence>
<feature type="compositionally biased region" description="Polar residues" evidence="1">
    <location>
        <begin position="1135"/>
        <end position="1146"/>
    </location>
</feature>
<feature type="compositionally biased region" description="Polar residues" evidence="1">
    <location>
        <begin position="816"/>
        <end position="825"/>
    </location>
</feature>
<dbReference type="InterPro" id="IPR001064">
    <property type="entry name" value="Beta/gamma_crystallin"/>
</dbReference>
<feature type="compositionally biased region" description="Basic and acidic residues" evidence="1">
    <location>
        <begin position="2410"/>
        <end position="2420"/>
    </location>
</feature>
<name>A0AAV6RYC6_SOLSE</name>
<feature type="compositionally biased region" description="Basic and acidic residues" evidence="1">
    <location>
        <begin position="1438"/>
        <end position="1478"/>
    </location>
</feature>
<evidence type="ECO:0000313" key="3">
    <source>
        <dbReference type="EMBL" id="KAG7509969.1"/>
    </source>
</evidence>
<feature type="domain" description="Beta/gamma crystallin 'Greek key'" evidence="2">
    <location>
        <begin position="2504"/>
        <end position="2536"/>
    </location>
</feature>
<feature type="compositionally biased region" description="Basic and acidic residues" evidence="1">
    <location>
        <begin position="2277"/>
        <end position="2287"/>
    </location>
</feature>
<feature type="compositionally biased region" description="Basic and acidic residues" evidence="1">
    <location>
        <begin position="1999"/>
        <end position="2017"/>
    </location>
</feature>
<feature type="compositionally biased region" description="Low complexity" evidence="1">
    <location>
        <begin position="1849"/>
        <end position="1868"/>
    </location>
</feature>
<feature type="compositionally biased region" description="Basic and acidic residues" evidence="1">
    <location>
        <begin position="1677"/>
        <end position="1697"/>
    </location>
</feature>
<feature type="compositionally biased region" description="Basic and acidic residues" evidence="1">
    <location>
        <begin position="1720"/>
        <end position="1774"/>
    </location>
</feature>
<feature type="domain" description="Beta/gamma crystallin 'Greek key'" evidence="2">
    <location>
        <begin position="2664"/>
        <end position="2717"/>
    </location>
</feature>
<dbReference type="InterPro" id="IPR000772">
    <property type="entry name" value="Ricin_B_lectin"/>
</dbReference>
<feature type="compositionally biased region" description="Basic and acidic residues" evidence="1">
    <location>
        <begin position="1488"/>
        <end position="1502"/>
    </location>
</feature>
<feature type="compositionally biased region" description="Low complexity" evidence="1">
    <location>
        <begin position="2100"/>
        <end position="2111"/>
    </location>
</feature>
<feature type="compositionally biased region" description="Basic and acidic residues" evidence="1">
    <location>
        <begin position="1512"/>
        <end position="1531"/>
    </location>
</feature>
<dbReference type="SMART" id="SM00458">
    <property type="entry name" value="RICIN"/>
    <property type="match status" value="1"/>
</dbReference>
<keyword evidence="4" id="KW-1185">Reference proteome</keyword>
<feature type="compositionally biased region" description="Basic and acidic residues" evidence="1">
    <location>
        <begin position="905"/>
        <end position="914"/>
    </location>
</feature>
<feature type="compositionally biased region" description="Basic and acidic residues" evidence="1">
    <location>
        <begin position="1643"/>
        <end position="1656"/>
    </location>
</feature>
<reference evidence="3 4" key="1">
    <citation type="journal article" date="2021" name="Sci. Rep.">
        <title>Chromosome anchoring in Senegalese sole (Solea senegalensis) reveals sex-associated markers and genome rearrangements in flatfish.</title>
        <authorList>
            <person name="Guerrero-Cozar I."/>
            <person name="Gomez-Garrido J."/>
            <person name="Berbel C."/>
            <person name="Martinez-Blanch J.F."/>
            <person name="Alioto T."/>
            <person name="Claros M.G."/>
            <person name="Gagnaire P.A."/>
            <person name="Manchado M."/>
        </authorList>
    </citation>
    <scope>NUCLEOTIDE SEQUENCE [LARGE SCALE GENOMIC DNA]</scope>
    <source>
        <strain evidence="3">Sse05_10M</strain>
    </source>
</reference>
<feature type="compositionally biased region" description="Basic and acidic residues" evidence="1">
    <location>
        <begin position="597"/>
        <end position="607"/>
    </location>
</feature>
<feature type="domain" description="Beta/gamma crystallin 'Greek key'" evidence="2">
    <location>
        <begin position="2809"/>
        <end position="2851"/>
    </location>
</feature>
<dbReference type="PROSITE" id="PS50915">
    <property type="entry name" value="CRYSTALLIN_BETA_GAMMA"/>
    <property type="match status" value="8"/>
</dbReference>
<dbReference type="InterPro" id="IPR050252">
    <property type="entry name" value="Beta/Gamma-Crystallin"/>
</dbReference>
<feature type="compositionally biased region" description="Polar residues" evidence="1">
    <location>
        <begin position="1869"/>
        <end position="1881"/>
    </location>
</feature>
<dbReference type="PROSITE" id="PS50231">
    <property type="entry name" value="RICIN_B_LECTIN"/>
    <property type="match status" value="1"/>
</dbReference>
<feature type="compositionally biased region" description="Basic and acidic residues" evidence="1">
    <location>
        <begin position="2229"/>
        <end position="2257"/>
    </location>
</feature>
<feature type="region of interest" description="Disordered" evidence="1">
    <location>
        <begin position="2163"/>
        <end position="2190"/>
    </location>
</feature>
<feature type="compositionally biased region" description="Polar residues" evidence="1">
    <location>
        <begin position="1052"/>
        <end position="1067"/>
    </location>
</feature>
<feature type="region of interest" description="Disordered" evidence="1">
    <location>
        <begin position="2390"/>
        <end position="2445"/>
    </location>
</feature>
<feature type="compositionally biased region" description="Polar residues" evidence="1">
    <location>
        <begin position="1663"/>
        <end position="1675"/>
    </location>
</feature>
<accession>A0AAV6RYC6</accession>
<dbReference type="PANTHER" id="PTHR11818:SF2">
    <property type="entry name" value="BETA_GAMMA CRYSTALLIN DOMAIN-CONTAINING PROTEIN 1"/>
    <property type="match status" value="1"/>
</dbReference>
<feature type="compositionally biased region" description="Polar residues" evidence="1">
    <location>
        <begin position="184"/>
        <end position="203"/>
    </location>
</feature>
<feature type="compositionally biased region" description="Basic and acidic residues" evidence="1">
    <location>
        <begin position="1417"/>
        <end position="1431"/>
    </location>
</feature>
<sequence>MELRVTDLTQLHLSHLWEFSVWVSPAAVVSSSNNPLCRSSSSSRKQHNLLTMSKSSSLKVKSLFKFKSPDKENKGVKRAASLGDGAATHSPPGGEMPGTLPTSPDPLSPGDSDTLSPVSPKEKKPRRLLSLKLKRKKSKRKNEDVFFPETDELDSFYSQRSFDQMSVTTECSFQTESDWDPYSECNSMISFDMTQPYSPTSPSKSHKNSEEKKGVFDRLSNFFSSRKKKSSRHHSNASSDDHSTASPPMSPHSPEYEQQDGLKTPTPPRKSETTAGADGGDAGSRGSSPSAASVVSLITDEADLPFADSNSSGQSSVREVYVGRISTAPGEKNSGNVTPTLLDPDTTTTADLSSGIGFTESVVEEVNKKLHVQLQERILTNTEGPSEDSTINPTTLITFKKSPSITADVPKSPNLTSISLASKKTFVTVGEKGHSSALTGIRLGSQSSTSHVTTNKQEDKRRARIFSGETTVMTWGPSTDTEELARSDSPVQLHKAIWVETHLGEEGEQDWDVLTEREEGSGADSPPVLAIPVTVIPEDESVTADGPSSPPETPPPSGSLPQAATTPAVTTGELHTNSAQPEEPSTGTDSTKSSLPPEKHRTRENRVTRKTVNLPSKHRAFAQRVNLSPESSLEASEAEHSRDSPSKTSDQVPSLQSNSTAELKQTNLEHPTTDETALCDPNTSEILAEGRADSVCSDLEDASANVDMHRPKPQAPGSGKKGQESTQAAASKGGPKASGAKTPTSAAGSKTNSVSVKAKVSTDGTKVSMLPTLKDHSTSVSSSTEGSKSKIPKRAASDADVKSPGTPDKTAATDASVVTSKLQKQTRTKDSLKSVVTPARAGRKPSFDEAKGGKTLSGEVSPTKSTFRKGTKLKEKSEGDSGSVSLVNGLEKDHRESTVKTVHTPGKESMDVKKQSQSHLENNASPPSKSRLPISSPTRKTMDDTTQVSGTSYKKPAQTETDRAERTSDKHEAERRGRDAPSSPLQSSMKGGMLSTKPSKHLPKRSHEESDSSAPGVSAPPAEPQKTSRISKQTENIKQQQQKSPVKDPADSLSSVSRLPTLGQKSSNKMKVKNVRESESSANTVDSSQNSDKAAAVKASDDVEDSVTHDRLKLEEGEHNITKPSDEQSLEENESQSGILKIQPTQNSDAIITPLADPVSTFLSSSDVVEATDVSGVKDAEAHGQKRPCEDKPQTNMQISPEQASDTQRNDTTKEAQTQLVLQSSPQGEDILETTQIIRNIKPDFIQEDEPKPAVVDIIPSHEHVTDMSAKPVAVDSKRCDIMTHSDEGSVSLKETTEVTATEEMTSSSCAAKMRLKDEDAELKEAVLSTPINLANIEQQIEIKDQTVNEIIDKVPSSTLVTESVKIFEVEEKTNEEVGRKPPEDLDIQTETVTVCKVPKNVENKLDKEPLLLAGRFERQKKESEPKDKLNETAVENTDSRHSCQEELDSKTNEAETEKDISKPEEPHDPTSEEKSEDGQQTVDIDALEEKRTEAAQERSEFNEATPSAFDSNHEIVLKENKESGGEEARQAEQQMTTEQEPKLLLTEDEVKNVTTKEEEKHADDVKEKQNAEIKAIISITPDAAGNKKDESLPNETPQSEGNNQADKKALIHKDQGGNIDKIEANAHRSAESTRPDTTVVQKPEKQKAPEKKTTKSDILQMAPTQQVLTVSAEAQNAHKDTEEKTETIVSSEKDLVSETSVVNADIKDVEDQKSVTVKDTGDINNMDKNKSTKAEGPETERIKAEDQESRETDATQELKPEVTNEKTEIKDSSLDSLTNETAVTDIEVSSPKDQTPIIVGNKMKSLKKGEKRATTESKQPTFNPEPKQVTKAVEQTRENSTQELDSISSNDTKNNTETEDNVNTNSDVNNQQIQKPITVSDQDKNTTEPHTDLKQKTQTVRTERSSENHIQKVKSENNKTQSDKGTKDKTETKDSSTKSLSATVKVDSEVSDQKDKMSSAFSGEHVVNQISADAKLAEISRVSTAVRKSHKMQKPKSSTKECVQDEKKVAKQEDQHINTSTMDMKQDSESIVVKDVSRKEVGGEQSDVILDQIHISVEDQKKESIIISVLKDKLPPLKEENIPNLTDPQNPMKPIINVPAKSSAPSQSPQLKKESPSSWLDVEHRQKQKKENKKRLEASVSEDESVETDDFDDFIRSIKEGGIPFSLPPKRHVRKKSPSPPFAMPAIKEDRFEKTFDPDEFQFGLRKKDKLFKDPSPAMVIKQNAANREGRRLDKRNAPSTSKDKNKSFDEVEGKGGHTNSFSDAGNEEEQSNGEEPGKFSSRLERMSILSSLRSTRKTKEETTSGLSSSFSSNQQDSASLGKQGVDSPLQGGADKEGVKEQGPLVRDGKSVINESLDDSSSSSSSSPPPLPMFSEIKLPDHLEKYLKKSNKESEASPGSSQSPQTELNLERSTVKDQALKSQRPNMDVGPQGSAAPPPTTVQHRRAMKTRVPAVRGIHKRPGKIVIHEHAQFGGEALEFFRDVEDATALKLSPVISVRVIRGCWLLYEKPGFQGRIIALEEGPTEQIVNVWADEETPTTLDQNGQPVPTAPLVIGSIRLAVRDYSVPRIDLFSEVNGMGRMASYCDDTIEIGSYGIPQTTGSIKVHSGVWLVCSDPGFGGFVGVLEVGEYPCPESWGFAEPFISSLRPLHMGAIRVENPHEVKALLFEKPNFDGECMEVDSHVYSLQETEEEEETSKCDKYKKTLPTVGSIKVLSGLWVGYQEEDFEGQQYILEEGEYPHYSDWGASEDGILSLRPVCTDFQSPHVKLYSERNCDELGLNVNLLGPVLNMEGISHGTKTQSANVMSGVWVAFEKPGFGGELYVLEKGLYANPDDWGAQNFKISSIQPVFHELLMGSPKFKVQLYSEPDFQGRLVALEESTAALDEDFMPKSCKVLTGSWVAYEGAEFTENMYVLEEGEYSNTVAMGFPSSDSTIRSIHTAGHELSLPSISLFSKANCRGRRVVLTGGAVNLQLMSLNTRIRSVLVEGGTWVLYEGSNYRGRQLLLQPREVTDLCKLNGWQRLGSLRPLLQKQTYFCLRNRETGCIMSLTGTLDDVKLMRIQAVEETGGAEQIWLYRDGQLTCKLVEDCCLETSSNVVMAGSRLCVSPERGKENQLWNITPDGLVHCHFKPDLVLEVKGGKQYDRNQVILNTFDERKLNQRWTLEIL</sequence>
<feature type="region of interest" description="Disordered" evidence="1">
    <location>
        <begin position="1174"/>
        <end position="1216"/>
    </location>
</feature>
<feature type="compositionally biased region" description="Low complexity" evidence="1">
    <location>
        <begin position="2306"/>
        <end position="2321"/>
    </location>
</feature>
<feature type="compositionally biased region" description="Polar residues" evidence="1">
    <location>
        <begin position="1839"/>
        <end position="1848"/>
    </location>
</feature>
<organism evidence="3 4">
    <name type="scientific">Solea senegalensis</name>
    <name type="common">Senegalese sole</name>
    <dbReference type="NCBI Taxonomy" id="28829"/>
    <lineage>
        <taxon>Eukaryota</taxon>
        <taxon>Metazoa</taxon>
        <taxon>Chordata</taxon>
        <taxon>Craniata</taxon>
        <taxon>Vertebrata</taxon>
        <taxon>Euteleostomi</taxon>
        <taxon>Actinopterygii</taxon>
        <taxon>Neopterygii</taxon>
        <taxon>Teleostei</taxon>
        <taxon>Neoteleostei</taxon>
        <taxon>Acanthomorphata</taxon>
        <taxon>Carangaria</taxon>
        <taxon>Pleuronectiformes</taxon>
        <taxon>Pleuronectoidei</taxon>
        <taxon>Soleidae</taxon>
        <taxon>Solea</taxon>
    </lineage>
</organism>
<feature type="compositionally biased region" description="Polar residues" evidence="1">
    <location>
        <begin position="167"/>
        <end position="176"/>
    </location>
</feature>
<feature type="compositionally biased region" description="Polar residues" evidence="1">
    <location>
        <begin position="646"/>
        <end position="670"/>
    </location>
</feature>
<feature type="domain" description="Beta/gamma crystallin 'Greek key'" evidence="2">
    <location>
        <begin position="2990"/>
        <end position="3031"/>
    </location>
</feature>
<feature type="compositionally biased region" description="Polar residues" evidence="1">
    <location>
        <begin position="742"/>
        <end position="755"/>
    </location>
</feature>
<feature type="region of interest" description="Disordered" evidence="1">
    <location>
        <begin position="499"/>
        <end position="1146"/>
    </location>
</feature>
<feature type="compositionally biased region" description="Polar residues" evidence="1">
    <location>
        <begin position="1594"/>
        <end position="1605"/>
    </location>
</feature>
<dbReference type="PANTHER" id="PTHR11818">
    <property type="entry name" value="BETA/GAMMA CRYSTALLIN"/>
    <property type="match status" value="1"/>
</dbReference>
<protein>
    <recommendedName>
        <fullName evidence="2">Beta/gamma crystallin 'Greek key' domain-containing protein</fullName>
    </recommendedName>
</protein>
<feature type="compositionally biased region" description="Basic and acidic residues" evidence="1">
    <location>
        <begin position="2112"/>
        <end position="2126"/>
    </location>
</feature>
<feature type="domain" description="Beta/gamma crystallin 'Greek key'" evidence="2">
    <location>
        <begin position="2464"/>
        <end position="2503"/>
    </location>
</feature>
<gene>
    <name evidence="3" type="ORF">JOB18_009686</name>
</gene>
<feature type="compositionally biased region" description="Low complexity" evidence="1">
    <location>
        <begin position="728"/>
        <end position="741"/>
    </location>
</feature>
<evidence type="ECO:0000313" key="4">
    <source>
        <dbReference type="Proteomes" id="UP000693946"/>
    </source>
</evidence>
<dbReference type="EMBL" id="JAGKHQ010000008">
    <property type="protein sequence ID" value="KAG7509969.1"/>
    <property type="molecule type" value="Genomic_DNA"/>
</dbReference>
<feature type="region of interest" description="Disordered" evidence="1">
    <location>
        <begin position="1986"/>
        <end position="2031"/>
    </location>
</feature>
<feature type="compositionally biased region" description="Basic and acidic residues" evidence="1">
    <location>
        <begin position="1106"/>
        <end position="1126"/>
    </location>
</feature>
<feature type="compositionally biased region" description="Basic and acidic residues" evidence="1">
    <location>
        <begin position="1549"/>
        <end position="1572"/>
    </location>
</feature>
<comment type="caution">
    <text evidence="3">The sequence shown here is derived from an EMBL/GenBank/DDBJ whole genome shotgun (WGS) entry which is preliminary data.</text>
</comment>
<feature type="compositionally biased region" description="Basic and acidic residues" evidence="1">
    <location>
        <begin position="1882"/>
        <end position="1937"/>
    </location>
</feature>
<feature type="compositionally biased region" description="Polar residues" evidence="1">
    <location>
        <begin position="915"/>
        <end position="952"/>
    </location>
</feature>
<feature type="compositionally biased region" description="Polar residues" evidence="1">
    <location>
        <begin position="2398"/>
        <end position="2409"/>
    </location>
</feature>
<feature type="compositionally biased region" description="Acidic residues" evidence="1">
    <location>
        <begin position="2141"/>
        <end position="2151"/>
    </location>
</feature>
<feature type="compositionally biased region" description="Polar residues" evidence="1">
    <location>
        <begin position="444"/>
        <end position="455"/>
    </location>
</feature>
<feature type="domain" description="Beta/gamma crystallin 'Greek key'" evidence="2">
    <location>
        <begin position="2899"/>
        <end position="2943"/>
    </location>
</feature>
<dbReference type="Pfam" id="PF00030">
    <property type="entry name" value="Crystall"/>
    <property type="match status" value="6"/>
</dbReference>
<feature type="region of interest" description="Disordered" evidence="1">
    <location>
        <begin position="1417"/>
        <end position="1960"/>
    </location>
</feature>
<feature type="domain" description="Beta/gamma crystallin 'Greek key'" evidence="2">
    <location>
        <begin position="2718"/>
        <end position="2760"/>
    </location>
</feature>
<feature type="compositionally biased region" description="Low complexity" evidence="1">
    <location>
        <begin position="284"/>
        <end position="293"/>
    </location>
</feature>
<evidence type="ECO:0000256" key="1">
    <source>
        <dbReference type="SAM" id="MobiDB-lite"/>
    </source>
</evidence>
<feature type="compositionally biased region" description="Pro residues" evidence="1">
    <location>
        <begin position="548"/>
        <end position="558"/>
    </location>
</feature>
<feature type="compositionally biased region" description="Low complexity" evidence="1">
    <location>
        <begin position="33"/>
        <end position="43"/>
    </location>
</feature>
<feature type="region of interest" description="Disordered" evidence="1">
    <location>
        <begin position="438"/>
        <end position="461"/>
    </location>
</feature>
<feature type="compositionally biased region" description="Polar residues" evidence="1">
    <location>
        <begin position="1080"/>
        <end position="1090"/>
    </location>
</feature>
<feature type="domain" description="Beta/gamma crystallin 'Greek key'" evidence="2">
    <location>
        <begin position="2861"/>
        <end position="2898"/>
    </location>
</feature>
<feature type="region of interest" description="Disordered" evidence="1">
    <location>
        <begin position="2078"/>
        <end position="2151"/>
    </location>
</feature>
<feature type="compositionally biased region" description="Polar residues" evidence="1">
    <location>
        <begin position="562"/>
        <end position="594"/>
    </location>
</feature>
<feature type="region of interest" description="Disordered" evidence="1">
    <location>
        <begin position="167"/>
        <end position="296"/>
    </location>
</feature>
<feature type="region of interest" description="Disordered" evidence="1">
    <location>
        <begin position="322"/>
        <end position="345"/>
    </location>
</feature>
<feature type="compositionally biased region" description="Basic and acidic residues" evidence="1">
    <location>
        <begin position="960"/>
        <end position="979"/>
    </location>
</feature>
<feature type="compositionally biased region" description="Basic residues" evidence="1">
    <location>
        <begin position="225"/>
        <end position="235"/>
    </location>
</feature>
<feature type="compositionally biased region" description="Polar residues" evidence="1">
    <location>
        <begin position="1025"/>
        <end position="1044"/>
    </location>
</feature>
<feature type="region of interest" description="Disordered" evidence="1">
    <location>
        <begin position="2209"/>
        <end position="2378"/>
    </location>
</feature>
<feature type="compositionally biased region" description="Basic and acidic residues" evidence="1">
    <location>
        <begin position="1176"/>
        <end position="1193"/>
    </location>
</feature>
<dbReference type="SMART" id="SM00247">
    <property type="entry name" value="XTALbg"/>
    <property type="match status" value="6"/>
</dbReference>
<feature type="region of interest" description="Disordered" evidence="1">
    <location>
        <begin position="33"/>
        <end position="52"/>
    </location>
</feature>
<feature type="region of interest" description="Disordered" evidence="1">
    <location>
        <begin position="69"/>
        <end position="127"/>
    </location>
</feature>
<dbReference type="Proteomes" id="UP000693946">
    <property type="component" value="Linkage Group LG16"/>
</dbReference>
<feature type="compositionally biased region" description="Polar residues" evidence="1">
    <location>
        <begin position="1194"/>
        <end position="1207"/>
    </location>
</feature>